<dbReference type="InterPro" id="IPR005135">
    <property type="entry name" value="Endo/exonuclease/phosphatase"/>
</dbReference>
<dbReference type="AlphaFoldDB" id="A0A0L0G2R6"/>
<accession>A0A0L0G2R6</accession>
<dbReference type="SUPFAM" id="SSF56219">
    <property type="entry name" value="DNase I-like"/>
    <property type="match status" value="1"/>
</dbReference>
<proteinExistence type="predicted"/>
<evidence type="ECO:0000313" key="2">
    <source>
        <dbReference type="EMBL" id="KNC83427.1"/>
    </source>
</evidence>
<evidence type="ECO:0000259" key="1">
    <source>
        <dbReference type="Pfam" id="PF03372"/>
    </source>
</evidence>
<organism evidence="2 3">
    <name type="scientific">Sphaeroforma arctica JP610</name>
    <dbReference type="NCBI Taxonomy" id="667725"/>
    <lineage>
        <taxon>Eukaryota</taxon>
        <taxon>Ichthyosporea</taxon>
        <taxon>Ichthyophonida</taxon>
        <taxon>Sphaeroforma</taxon>
    </lineage>
</organism>
<dbReference type="Pfam" id="PF03372">
    <property type="entry name" value="Exo_endo_phos"/>
    <property type="match status" value="1"/>
</dbReference>
<dbReference type="GO" id="GO:0003824">
    <property type="term" value="F:catalytic activity"/>
    <property type="evidence" value="ECO:0007669"/>
    <property type="project" value="InterPro"/>
</dbReference>
<dbReference type="InterPro" id="IPR036691">
    <property type="entry name" value="Endo/exonu/phosph_ase_sf"/>
</dbReference>
<sequence length="335" mass="38984">MSDILVYYVNLNSLKNTQAQYRAISKLCSQCDALCLVETWGYTDRLNEVCNESNTNLIYALPPSSSIHRGGRNNGVALISRHSSNDFKLHAQSQYFVAFTFRMVTIACVYLAPHLGDDVYKFLMALNCKPYVLVGDMNFRDTEYNDFLIKYPDRRQSIEYYAQLHQMDHITPNKSANIRVDHVYDQSRTRTQLTLIKAADISLKTDLEWVFSLNIKPPDIQYPSTMPKSMECMPAHGYNRYRIRTYNCNNPRYANTFRARIRAISKLWLRLIQNANQDKITSVYDTIVNKLWKVAQGAFYGYYLENNPHRSHTPLRATERVHNATIVKLFTKQKK</sequence>
<dbReference type="EMBL" id="KQ241834">
    <property type="protein sequence ID" value="KNC83427.1"/>
    <property type="molecule type" value="Genomic_DNA"/>
</dbReference>
<dbReference type="GeneID" id="25904820"/>
<keyword evidence="3" id="KW-1185">Reference proteome</keyword>
<feature type="domain" description="Endonuclease/exonuclease/phosphatase" evidence="1">
    <location>
        <begin position="10"/>
        <end position="183"/>
    </location>
</feature>
<dbReference type="Proteomes" id="UP000054560">
    <property type="component" value="Unassembled WGS sequence"/>
</dbReference>
<protein>
    <recommendedName>
        <fullName evidence="1">Endonuclease/exonuclease/phosphatase domain-containing protein</fullName>
    </recommendedName>
</protein>
<reference evidence="2 3" key="1">
    <citation type="submission" date="2011-02" db="EMBL/GenBank/DDBJ databases">
        <title>The Genome Sequence of Sphaeroforma arctica JP610.</title>
        <authorList>
            <consortium name="The Broad Institute Genome Sequencing Platform"/>
            <person name="Russ C."/>
            <person name="Cuomo C."/>
            <person name="Young S.K."/>
            <person name="Zeng Q."/>
            <person name="Gargeya S."/>
            <person name="Alvarado L."/>
            <person name="Berlin A."/>
            <person name="Chapman S.B."/>
            <person name="Chen Z."/>
            <person name="Freedman E."/>
            <person name="Gellesch M."/>
            <person name="Goldberg J."/>
            <person name="Griggs A."/>
            <person name="Gujja S."/>
            <person name="Heilman E."/>
            <person name="Heiman D."/>
            <person name="Howarth C."/>
            <person name="Mehta T."/>
            <person name="Neiman D."/>
            <person name="Pearson M."/>
            <person name="Roberts A."/>
            <person name="Saif S."/>
            <person name="Shea T."/>
            <person name="Shenoy N."/>
            <person name="Sisk P."/>
            <person name="Stolte C."/>
            <person name="Sykes S."/>
            <person name="White J."/>
            <person name="Yandava C."/>
            <person name="Burger G."/>
            <person name="Gray M.W."/>
            <person name="Holland P.W.H."/>
            <person name="King N."/>
            <person name="Lang F.B.F."/>
            <person name="Roger A.J."/>
            <person name="Ruiz-Trillo I."/>
            <person name="Haas B."/>
            <person name="Nusbaum C."/>
            <person name="Birren B."/>
        </authorList>
    </citation>
    <scope>NUCLEOTIDE SEQUENCE [LARGE SCALE GENOMIC DNA]</scope>
    <source>
        <strain evidence="2 3">JP610</strain>
    </source>
</reference>
<gene>
    <name evidence="2" type="ORF">SARC_04316</name>
</gene>
<dbReference type="RefSeq" id="XP_014157329.1">
    <property type="nucleotide sequence ID" value="XM_014301854.1"/>
</dbReference>
<name>A0A0L0G2R6_9EUKA</name>
<dbReference type="Gene3D" id="3.60.10.10">
    <property type="entry name" value="Endonuclease/exonuclease/phosphatase"/>
    <property type="match status" value="1"/>
</dbReference>
<evidence type="ECO:0000313" key="3">
    <source>
        <dbReference type="Proteomes" id="UP000054560"/>
    </source>
</evidence>